<evidence type="ECO:0008006" key="3">
    <source>
        <dbReference type="Google" id="ProtNLM"/>
    </source>
</evidence>
<dbReference type="EMBL" id="JAHQXF010000001">
    <property type="protein sequence ID" value="MBV0923750.1"/>
    <property type="molecule type" value="Genomic_DNA"/>
</dbReference>
<organism evidence="1 2">
    <name type="scientific">Haloarcula limicola</name>
    <dbReference type="NCBI Taxonomy" id="1429915"/>
    <lineage>
        <taxon>Archaea</taxon>
        <taxon>Methanobacteriati</taxon>
        <taxon>Methanobacteriota</taxon>
        <taxon>Stenosarchaea group</taxon>
        <taxon>Halobacteria</taxon>
        <taxon>Halobacteriales</taxon>
        <taxon>Haloarculaceae</taxon>
        <taxon>Haloarcula</taxon>
    </lineage>
</organism>
<sequence>MSESAGVPEPDFEQLHEAVERLLDETVDREEALELSAEGLRVDVPIRFGEDAPRARWGFDGDVTVTVEGVRGPLREWIELHEDRIVESDD</sequence>
<gene>
    <name evidence="1" type="ORF">KTS45_06000</name>
</gene>
<dbReference type="AlphaFoldDB" id="A0A8J7Y3L5"/>
<name>A0A8J7Y3L5_9EURY</name>
<proteinExistence type="predicted"/>
<protein>
    <recommendedName>
        <fullName evidence="3">Amphi-Trp domain-containing protein</fullName>
    </recommendedName>
</protein>
<dbReference type="OrthoDB" id="333770at2157"/>
<dbReference type="Proteomes" id="UP000766550">
    <property type="component" value="Unassembled WGS sequence"/>
</dbReference>
<dbReference type="RefSeq" id="WP_162316855.1">
    <property type="nucleotide sequence ID" value="NZ_JAHQXF010000001.1"/>
</dbReference>
<reference evidence="1 2" key="1">
    <citation type="submission" date="2021-06" db="EMBL/GenBank/DDBJ databases">
        <title>New haloarchaea isolates fom saline soil.</title>
        <authorList>
            <person name="Duran-Viseras A."/>
            <person name="Sanchez-Porro C.S."/>
            <person name="Ventosa A."/>
        </authorList>
    </citation>
    <scope>NUCLEOTIDE SEQUENCE [LARGE SCALE GENOMIC DNA]</scope>
    <source>
        <strain evidence="1 2">JCM 183640</strain>
    </source>
</reference>
<evidence type="ECO:0000313" key="2">
    <source>
        <dbReference type="Proteomes" id="UP000766550"/>
    </source>
</evidence>
<comment type="caution">
    <text evidence="1">The sequence shown here is derived from an EMBL/GenBank/DDBJ whole genome shotgun (WGS) entry which is preliminary data.</text>
</comment>
<keyword evidence="2" id="KW-1185">Reference proteome</keyword>
<accession>A0A8J7Y3L5</accession>
<evidence type="ECO:0000313" key="1">
    <source>
        <dbReference type="EMBL" id="MBV0923750.1"/>
    </source>
</evidence>